<dbReference type="Proteomes" id="UP000247555">
    <property type="component" value="Unassembled WGS sequence"/>
</dbReference>
<comment type="caution">
    <text evidence="2">The sequence shown here is derived from an EMBL/GenBank/DDBJ whole genome shotgun (WGS) entry which is preliminary data.</text>
</comment>
<proteinExistence type="predicted"/>
<evidence type="ECO:0000313" key="2">
    <source>
        <dbReference type="EMBL" id="PXX75807.1"/>
    </source>
</evidence>
<dbReference type="OrthoDB" id="9855238at2"/>
<accession>A0A318KI94</accession>
<dbReference type="Pfam" id="PF13529">
    <property type="entry name" value="Peptidase_C39_2"/>
    <property type="match status" value="1"/>
</dbReference>
<name>A0A318KI94_9NEIS</name>
<evidence type="ECO:0000259" key="1">
    <source>
        <dbReference type="Pfam" id="PF13529"/>
    </source>
</evidence>
<dbReference type="AlphaFoldDB" id="A0A318KI94"/>
<evidence type="ECO:0000313" key="3">
    <source>
        <dbReference type="Proteomes" id="UP000247555"/>
    </source>
</evidence>
<feature type="domain" description="Peptidase C39-like" evidence="1">
    <location>
        <begin position="12"/>
        <end position="176"/>
    </location>
</feature>
<gene>
    <name evidence="2" type="ORF">DFR34_12544</name>
</gene>
<sequence length="271" mass="30471">MATASRIILTGVPAYRQDTVVKENGKSVIAGCGPTAALMLLAWYDRRRGYKRLVSASQESSALPDDLIIELRQLMHTVNDLKNGQEWGLTVPAFFHSGLDKYISDRYGKTKIETCGSSDLGVSLDDVFEKSVSLIRKDKPHVLLLDWQGKQGIFPNHYVVVVGFRKDNGYKKLIVNPGWGYNFHVVDMEDDSVKPVRLYWVDSIEKDPDGPADGHTIGPKDSYTWVKKDGKDLLDPDPYSASSNNKVDWRAADLCEELITGTMIRRNSWFD</sequence>
<dbReference type="EMBL" id="QJKI01000025">
    <property type="protein sequence ID" value="PXX75807.1"/>
    <property type="molecule type" value="Genomic_DNA"/>
</dbReference>
<keyword evidence="3" id="KW-1185">Reference proteome</keyword>
<protein>
    <submittedName>
        <fullName evidence="2">Peptidase C39-like protein</fullName>
    </submittedName>
</protein>
<dbReference type="RefSeq" id="WP_158281846.1">
    <property type="nucleotide sequence ID" value="NZ_QJKI01000025.1"/>
</dbReference>
<dbReference type="InterPro" id="IPR039564">
    <property type="entry name" value="Peptidase_C39-like"/>
</dbReference>
<organism evidence="2 3">
    <name type="scientific">Rivihabitans pingtungensis</name>
    <dbReference type="NCBI Taxonomy" id="1054498"/>
    <lineage>
        <taxon>Bacteria</taxon>
        <taxon>Pseudomonadati</taxon>
        <taxon>Pseudomonadota</taxon>
        <taxon>Betaproteobacteria</taxon>
        <taxon>Neisseriales</taxon>
        <taxon>Aquaspirillaceae</taxon>
        <taxon>Rivihabitans</taxon>
    </lineage>
</organism>
<reference evidence="2 3" key="1">
    <citation type="submission" date="2018-05" db="EMBL/GenBank/DDBJ databases">
        <title>Genomic Encyclopedia of Type Strains, Phase IV (KMG-IV): sequencing the most valuable type-strain genomes for metagenomic binning, comparative biology and taxonomic classification.</title>
        <authorList>
            <person name="Goeker M."/>
        </authorList>
    </citation>
    <scope>NUCLEOTIDE SEQUENCE [LARGE SCALE GENOMIC DNA]</scope>
    <source>
        <strain evidence="2 3">DSM 29661</strain>
    </source>
</reference>